<gene>
    <name evidence="1" type="ORF">L3Q82_010278</name>
</gene>
<dbReference type="Proteomes" id="UP000831701">
    <property type="component" value="Chromosome 12"/>
</dbReference>
<evidence type="ECO:0000313" key="1">
    <source>
        <dbReference type="EMBL" id="KAI3365179.1"/>
    </source>
</evidence>
<keyword evidence="2" id="KW-1185">Reference proteome</keyword>
<evidence type="ECO:0000313" key="2">
    <source>
        <dbReference type="Proteomes" id="UP000831701"/>
    </source>
</evidence>
<proteinExistence type="predicted"/>
<comment type="caution">
    <text evidence="1">The sequence shown here is derived from an EMBL/GenBank/DDBJ whole genome shotgun (WGS) entry which is preliminary data.</text>
</comment>
<protein>
    <submittedName>
        <fullName evidence="1">Uncharacterized protein</fullName>
    </submittedName>
</protein>
<organism evidence="1 2">
    <name type="scientific">Scortum barcoo</name>
    <name type="common">barcoo grunter</name>
    <dbReference type="NCBI Taxonomy" id="214431"/>
    <lineage>
        <taxon>Eukaryota</taxon>
        <taxon>Metazoa</taxon>
        <taxon>Chordata</taxon>
        <taxon>Craniata</taxon>
        <taxon>Vertebrata</taxon>
        <taxon>Euteleostomi</taxon>
        <taxon>Actinopterygii</taxon>
        <taxon>Neopterygii</taxon>
        <taxon>Teleostei</taxon>
        <taxon>Neoteleostei</taxon>
        <taxon>Acanthomorphata</taxon>
        <taxon>Eupercaria</taxon>
        <taxon>Centrarchiformes</taxon>
        <taxon>Terapontoidei</taxon>
        <taxon>Terapontidae</taxon>
        <taxon>Scortum</taxon>
    </lineage>
</organism>
<sequence>MANKSIYDFSAETLDGRPVPLSNYRGKYHRLNALMEMFGDLNFTVLGFPCNQFGLQSPEVNHETLNILKYVRPGGGFVPKFPLFGKVEVNGLNEEPIFTYLKESLPFVNPVIGDMKKFYWSPIKVNDIRWNFEKFLITADGIPFKRYELHCPIGKPSNPAHAQLSVCGTVNMAGVGLRRWAGALSKGKLSGFSARLSGCRAASGAAKDTMTGPYPKTPEEKAAAAKKYNMTVEDYEPYPDNGEGFGDYPKLPDRSQHERDPWYQWDHPDLRRNWGEPMHWNFDMYIRNRVDTSPTPVSWSSMCKQLLGFFGFMMFMFYVGEKFPAYQPVAPKHLQGNMRLKEIQRTAHQAWSPAGHHPIYLALGTSAQQLDASFNTTAALEIFEMDFSDPTLDMQLKGSLPTTNRLHSIVWVNFGMGADGTGGRLIGGGENGTLSVYNPEAIMSAGADAVVGTSDKHTGPIRALDFNPFQNNLLASGANDSEIYIWDLNNFSSPMTPGAKTQPAEDVSVVAWNRQVQHILASASPSGKAVVWDLRKNEPIIKISDHSNRMHCSGMLWHPDVATQLVLASEDDRLPVLQMWDLRFATSPLKVLENHTRGILSISWSQADSELLLSSAKDNRILCWNPNTGEVIYELPTTNQWCFDVQWCPRNPALLSTASFDGRITVYSVMGGSLKAQQQSTADKISSSFDSMDPFGTGQVLPPLQVLQPTGQDTIVPPLKKPPKWVRRPVGASFAFGGKLITFENPKLPPVQSPQPVSRQVFVSQVTTETEFLQRSRELQAALQSGSFNSYCQAKIQNAKSDAEQDIWKFLLVNFEDEARIKFLRLLGFSKDELEKKISKCLGKSFQHNGHGVDAKDLAEKMQRLSTEKHDEGTAVADARTSGSVSPADFFSQTPKDNINFQIPVSCDTDGLISQALLVGNFEGAVDLCLNDGRYAEAILLSISGGEELLKKTQQKYLSKQKNSISMLISSVVTQNWRDIVQSCELDNWKEALAALLTYAHPEDFARLCDTLGGRLEHEGTEKRCLQACLCYICSGNIEKLVECWALHRDSSTPLGLEDLVEKVMMLRKSIERLRNSEVAVQSPILAEKLTCYAGILAAEGSLATAMTYLPENSDQAAIVMLRDRLFHAQGEAGGQQPPNSFNRVNVSTAKPSPAAQTPTPKAQVMSQYQPSTPSQVAAQQQPRMPSVFTPQAAPTNTGPGLPPSSHVLPPSATRPAMRPSYPQHPAPAPGFLPHQPFQPMPVGGPSALPPLAPIMPAANLSGPPLQSPTSTPGGLPPMPSPGVPPTSFIPSTSLPSGPMPPSSQPGAPVPMYPGGFHNQGPAPPMASGPYAPIGSGYPQGGPGAPAVKPFSAPAVAPPPTGPQEGWNDPPAVRGGPRKRKVPDNYTPPAPITAPVMGFPVEAPQPQNHAQVPPGAPQEPSVQLLQQLPAERVEQKEIPAEHMVLKSTFDSLVQRCQLAARDPQTKRKLDDAAKRLGYLYDKLREQSLSPNILNGLHEISRCVASQNYQRGLEVHTQVVSSSNFSEISAFMPILKVVMTIANKLGV</sequence>
<name>A0ACB8WBL3_9TELE</name>
<reference evidence="1" key="1">
    <citation type="submission" date="2022-04" db="EMBL/GenBank/DDBJ databases">
        <title>Jade perch genome.</title>
        <authorList>
            <person name="Chao B."/>
        </authorList>
    </citation>
    <scope>NUCLEOTIDE SEQUENCE</scope>
    <source>
        <strain evidence="1">CB-2022</strain>
    </source>
</reference>
<accession>A0ACB8WBL3</accession>
<dbReference type="EMBL" id="CM041542">
    <property type="protein sequence ID" value="KAI3365179.1"/>
    <property type="molecule type" value="Genomic_DNA"/>
</dbReference>